<dbReference type="PANTHER" id="PTHR45766:SF6">
    <property type="entry name" value="SWI_SNF-RELATED MATRIX-ASSOCIATED ACTIN-DEPENDENT REGULATOR OF CHROMATIN SUBFAMILY A-LIKE PROTEIN 1"/>
    <property type="match status" value="1"/>
</dbReference>
<dbReference type="GO" id="GO:0016817">
    <property type="term" value="F:hydrolase activity, acting on acid anhydrides"/>
    <property type="evidence" value="ECO:0007669"/>
    <property type="project" value="InterPro"/>
</dbReference>
<dbReference type="EC" id="3.6.4.-" evidence="9"/>
<dbReference type="HAMAP" id="MF_01821">
    <property type="entry name" value="Helicase_RapA"/>
    <property type="match status" value="1"/>
</dbReference>
<keyword evidence="4 9" id="KW-0067">ATP-binding</keyword>
<dbReference type="GO" id="GO:0004386">
    <property type="term" value="F:helicase activity"/>
    <property type="evidence" value="ECO:0007669"/>
    <property type="project" value="UniProtKB-UniRule"/>
</dbReference>
<keyword evidence="13" id="KW-1185">Reference proteome</keyword>
<evidence type="ECO:0000259" key="11">
    <source>
        <dbReference type="PROSITE" id="PS51194"/>
    </source>
</evidence>
<dbReference type="Gene3D" id="3.40.50.300">
    <property type="entry name" value="P-loop containing nucleotide triphosphate hydrolases"/>
    <property type="match status" value="1"/>
</dbReference>
<dbReference type="InterPro" id="IPR057342">
    <property type="entry name" value="DEXDc_RapA"/>
</dbReference>
<reference evidence="12 13" key="1">
    <citation type="journal article" date="2011" name="Front. Microbiol.">
        <title>Genomic signatures of strain selection and enhancement in Bacillus atrophaeus var. globigii, a historical biowarfare simulant.</title>
        <authorList>
            <person name="Gibbons H.S."/>
            <person name="Broomall S.M."/>
            <person name="McNew L.A."/>
            <person name="Daligault H."/>
            <person name="Chapman C."/>
            <person name="Bruce D."/>
            <person name="Karavis M."/>
            <person name="Krepps M."/>
            <person name="McGregor P.A."/>
            <person name="Hong C."/>
            <person name="Park K.H."/>
            <person name="Akmal A."/>
            <person name="Feldman A."/>
            <person name="Lin J.S."/>
            <person name="Chang W.E."/>
            <person name="Higgs B.W."/>
            <person name="Demirev P."/>
            <person name="Lindquist J."/>
            <person name="Liem A."/>
            <person name="Fochler E."/>
            <person name="Read T.D."/>
            <person name="Tapia R."/>
            <person name="Johnson S."/>
            <person name="Bishop-Lilly K.A."/>
            <person name="Detter C."/>
            <person name="Han C."/>
            <person name="Sozhamannan S."/>
            <person name="Rosenzweig C.N."/>
            <person name="Skowronski E.W."/>
        </authorList>
    </citation>
    <scope>NUCLEOTIDE SEQUENCE [LARGE SCALE GENOMIC DNA]</scope>
    <source>
        <strain evidence="12 13">MLST1</strain>
    </source>
</reference>
<feature type="short sequence motif" description="DEAH box" evidence="9">
    <location>
        <begin position="277"/>
        <end position="280"/>
    </location>
</feature>
<dbReference type="GO" id="GO:0003677">
    <property type="term" value="F:DNA binding"/>
    <property type="evidence" value="ECO:0007669"/>
    <property type="project" value="UniProtKB-KW"/>
</dbReference>
<dbReference type="InterPro" id="IPR038718">
    <property type="entry name" value="SNF2-like_sf"/>
</dbReference>
<comment type="similarity">
    <text evidence="9">Belongs to the SNF2/RAD54 helicase family. RapA subfamily.</text>
</comment>
<dbReference type="InterPro" id="IPR040766">
    <property type="entry name" value="Tudor_2_RapA"/>
</dbReference>
<dbReference type="InterPro" id="IPR023949">
    <property type="entry name" value="Helicase_RapA"/>
</dbReference>
<keyword evidence="5 9" id="KW-0805">Transcription regulation</keyword>
<dbReference type="Pfam" id="PF00176">
    <property type="entry name" value="SNF2-rel_dom"/>
    <property type="match status" value="1"/>
</dbReference>
<comment type="caution">
    <text evidence="12">The sequence shown here is derived from an EMBL/GenBank/DDBJ whole genome shotgun (WGS) entry which is preliminary data.</text>
</comment>
<dbReference type="PROSITE" id="PS51194">
    <property type="entry name" value="HELICASE_CTER"/>
    <property type="match status" value="1"/>
</dbReference>
<evidence type="ECO:0000256" key="9">
    <source>
        <dbReference type="HAMAP-Rule" id="MF_01821"/>
    </source>
</evidence>
<dbReference type="Gene3D" id="3.30.360.80">
    <property type="match status" value="1"/>
</dbReference>
<evidence type="ECO:0000256" key="3">
    <source>
        <dbReference type="ARBA" id="ARBA00022806"/>
    </source>
</evidence>
<feature type="domain" description="Helicase ATP-binding" evidence="10">
    <location>
        <begin position="162"/>
        <end position="324"/>
    </location>
</feature>
<evidence type="ECO:0000256" key="8">
    <source>
        <dbReference type="ARBA" id="ARBA00023163"/>
    </source>
</evidence>
<evidence type="ECO:0000256" key="5">
    <source>
        <dbReference type="ARBA" id="ARBA00023015"/>
    </source>
</evidence>
<keyword evidence="7 9" id="KW-0010">Activator</keyword>
<dbReference type="OrthoDB" id="9814088at2"/>
<keyword evidence="3 9" id="KW-0347">Helicase</keyword>
<dbReference type="SMART" id="SM00487">
    <property type="entry name" value="DEXDc"/>
    <property type="match status" value="1"/>
</dbReference>
<dbReference type="InterPro" id="IPR000330">
    <property type="entry name" value="SNF2_N"/>
</dbReference>
<comment type="subunit">
    <text evidence="9">Interacts with the RNAP. Has a higher affinity for the core RNAP than for the holoenzyme. Its ATPase activity is stimulated by binding to RNAP.</text>
</comment>
<dbReference type="Gene3D" id="6.10.140.1500">
    <property type="match status" value="1"/>
</dbReference>
<evidence type="ECO:0000256" key="1">
    <source>
        <dbReference type="ARBA" id="ARBA00022741"/>
    </source>
</evidence>
<dbReference type="InterPro" id="IPR001650">
    <property type="entry name" value="Helicase_C-like"/>
</dbReference>
<evidence type="ECO:0000256" key="7">
    <source>
        <dbReference type="ARBA" id="ARBA00023159"/>
    </source>
</evidence>
<name>A0A432W4C8_9GAMM</name>
<dbReference type="SUPFAM" id="SSF52540">
    <property type="entry name" value="P-loop containing nucleoside triphosphate hydrolases"/>
    <property type="match status" value="2"/>
</dbReference>
<dbReference type="PROSITE" id="PS51192">
    <property type="entry name" value="HELICASE_ATP_BIND_1"/>
    <property type="match status" value="1"/>
</dbReference>
<dbReference type="Pfam" id="PF12137">
    <property type="entry name" value="RapA_C"/>
    <property type="match status" value="1"/>
</dbReference>
<dbReference type="Pfam" id="PF18339">
    <property type="entry name" value="Tudor_1_RapA"/>
    <property type="match status" value="1"/>
</dbReference>
<accession>A0A432W4C8</accession>
<dbReference type="Gene3D" id="2.30.30.930">
    <property type="match status" value="1"/>
</dbReference>
<evidence type="ECO:0000259" key="10">
    <source>
        <dbReference type="PROSITE" id="PS51192"/>
    </source>
</evidence>
<dbReference type="EMBL" id="PIPL01000002">
    <property type="protein sequence ID" value="RUO24310.1"/>
    <property type="molecule type" value="Genomic_DNA"/>
</dbReference>
<dbReference type="InterPro" id="IPR022737">
    <property type="entry name" value="RapA_C"/>
</dbReference>
<feature type="binding site" evidence="9">
    <location>
        <begin position="175"/>
        <end position="182"/>
    </location>
    <ligand>
        <name>ATP</name>
        <dbReference type="ChEBI" id="CHEBI:30616"/>
    </ligand>
</feature>
<dbReference type="InterPro" id="IPR049730">
    <property type="entry name" value="SNF2/RAD54-like_C"/>
</dbReference>
<organism evidence="12 13">
    <name type="scientific">Aliidiomarina minuta</name>
    <dbReference type="NCBI Taxonomy" id="880057"/>
    <lineage>
        <taxon>Bacteria</taxon>
        <taxon>Pseudomonadati</taxon>
        <taxon>Pseudomonadota</taxon>
        <taxon>Gammaproteobacteria</taxon>
        <taxon>Alteromonadales</taxon>
        <taxon>Idiomarinaceae</taxon>
        <taxon>Aliidiomarina</taxon>
    </lineage>
</organism>
<evidence type="ECO:0000256" key="2">
    <source>
        <dbReference type="ARBA" id="ARBA00022801"/>
    </source>
</evidence>
<gene>
    <name evidence="9" type="primary">rapA</name>
    <name evidence="12" type="ORF">CWE09_10560</name>
</gene>
<dbReference type="GO" id="GO:0006355">
    <property type="term" value="P:regulation of DNA-templated transcription"/>
    <property type="evidence" value="ECO:0007669"/>
    <property type="project" value="UniProtKB-UniRule"/>
</dbReference>
<dbReference type="Gene3D" id="2.30.30.140">
    <property type="match status" value="1"/>
</dbReference>
<comment type="function">
    <text evidence="9">Transcription regulator that activates transcription by stimulating RNA polymerase (RNAP) recycling in case of stress conditions such as supercoiled DNA or high salt concentrations. Probably acts by releasing the RNAP, when it is trapped or immobilized on tightly supercoiled DNA. Does not activate transcription on linear DNA. Probably not involved in DNA repair.</text>
</comment>
<dbReference type="Gene3D" id="3.40.50.10810">
    <property type="entry name" value="Tandem AAA-ATPase domain"/>
    <property type="match status" value="1"/>
</dbReference>
<dbReference type="GO" id="GO:0005524">
    <property type="term" value="F:ATP binding"/>
    <property type="evidence" value="ECO:0007669"/>
    <property type="project" value="UniProtKB-UniRule"/>
</dbReference>
<proteinExistence type="inferred from homology"/>
<keyword evidence="2 9" id="KW-0378">Hydrolase</keyword>
<evidence type="ECO:0000256" key="4">
    <source>
        <dbReference type="ARBA" id="ARBA00022840"/>
    </source>
</evidence>
<dbReference type="InterPro" id="IPR027417">
    <property type="entry name" value="P-loop_NTPase"/>
</dbReference>
<evidence type="ECO:0000313" key="13">
    <source>
        <dbReference type="Proteomes" id="UP000288293"/>
    </source>
</evidence>
<dbReference type="InterPro" id="IPR014001">
    <property type="entry name" value="Helicase_ATP-bd"/>
</dbReference>
<sequence>MSDFAIGQRWISETEIELGLGLITGISGRQVSLLFPASGENRAYASSEAPLTRYLLEIDDVSRHSDGWSFRVTDIEETEGVLIYHGQADDGAVKVPETQLHYQVQLNSPVNRLLAGQIDRVSKYNLRQETHQYLQKWLKHPARGLLGARIELLPHQLYIGHNVGSRPAPRVLLADEVGLGKTIEAGLIMQTQLINGMANRILIQVPDSLLHQWMIELRRRFSLYFSILDNDYCELYDEQEENPFEQAQLVLCPSSLLHEPQRAAQAATAGWDLVVIDEAHQLDTQDIQNIREIAANKGLLLLTATPDQAGADSHFAQLQLLDPERFHDLQQFREEQKKYRAIADQAATMDSDSPEINQLLDEHGTGRVLMRNTRAHIKGFPQRRYQPHELSPDEAEIDIFDSKIEWLQKLAKSVQPEKILVITHNQQQVEEAAAFMRVRFGRHCALFHEGMTLVERDRAAAFFADQEDGAQLLISSEIGGEGRNFQFARHIVMLDLPTHPDRLEQRIGRLDRIGQSDHIDIHVPYANGSRDQRLALWYEQGMQAFTQPNATGHRLMQLLGGQLETKLTASDSEFAEFVENTRQHYEDVKASMAEGRDRLLELNSCRPELANKLQQAIAATDGESSLPTFMFAFWDQFGVEVEDKDGKRLILKPGQHFAANGLPGLDEEGSLVTFDRVTALAYDDVQFLTWEHPQVQTAFELVLNESQGTSSVAILKNSALPTGHWFLELIFSASIPEAPTLGLQQLYPTAPVRLFLDSSGRNMDSKITAQTLNKQLHFVNKKSGAQMVKALRKPCQQLVKDSWPEAENKLNQACAVAGTDICNQLEDEIRRMRTLRERNPSIREDEIQALEQKKENLEKAFAKPQLNIDSVRLVVNAGADGATV</sequence>
<keyword evidence="6 9" id="KW-0238">DNA-binding</keyword>
<dbReference type="RefSeq" id="WP_126804012.1">
    <property type="nucleotide sequence ID" value="NZ_PIPL01000002.1"/>
</dbReference>
<dbReference type="Pfam" id="PF18337">
    <property type="entry name" value="Tudor_RapA"/>
    <property type="match status" value="1"/>
</dbReference>
<dbReference type="CDD" id="cd18011">
    <property type="entry name" value="DEXDc_RapA"/>
    <property type="match status" value="1"/>
</dbReference>
<feature type="domain" description="Helicase C-terminal" evidence="11">
    <location>
        <begin position="406"/>
        <end position="557"/>
    </location>
</feature>
<dbReference type="SMART" id="SM00490">
    <property type="entry name" value="HELICc"/>
    <property type="match status" value="1"/>
</dbReference>
<dbReference type="Proteomes" id="UP000288293">
    <property type="component" value="Unassembled WGS sequence"/>
</dbReference>
<evidence type="ECO:0000256" key="6">
    <source>
        <dbReference type="ARBA" id="ARBA00023125"/>
    </source>
</evidence>
<dbReference type="PANTHER" id="PTHR45766">
    <property type="entry name" value="DNA ANNEALING HELICASE AND ENDONUCLEASE ZRANB3 FAMILY MEMBER"/>
    <property type="match status" value="1"/>
</dbReference>
<keyword evidence="8 9" id="KW-0804">Transcription</keyword>
<protein>
    <recommendedName>
        <fullName evidence="9">RNA polymerase-associated protein RapA</fullName>
        <ecNumber evidence="9">3.6.4.-</ecNumber>
    </recommendedName>
    <alternativeName>
        <fullName evidence="9">ATP-dependent helicase HepA</fullName>
    </alternativeName>
</protein>
<dbReference type="InterPro" id="IPR040765">
    <property type="entry name" value="Tudor_1_RapA"/>
</dbReference>
<dbReference type="CDD" id="cd18793">
    <property type="entry name" value="SF2_C_SNF"/>
    <property type="match status" value="1"/>
</dbReference>
<evidence type="ECO:0000313" key="12">
    <source>
        <dbReference type="EMBL" id="RUO24310.1"/>
    </source>
</evidence>
<dbReference type="AlphaFoldDB" id="A0A432W4C8"/>
<keyword evidence="1 9" id="KW-0547">Nucleotide-binding</keyword>